<organism evidence="2 3">
    <name type="scientific">Aureobasidium pullulans</name>
    <name type="common">Black yeast</name>
    <name type="synonym">Pullularia pullulans</name>
    <dbReference type="NCBI Taxonomy" id="5580"/>
    <lineage>
        <taxon>Eukaryota</taxon>
        <taxon>Fungi</taxon>
        <taxon>Dikarya</taxon>
        <taxon>Ascomycota</taxon>
        <taxon>Pezizomycotina</taxon>
        <taxon>Dothideomycetes</taxon>
        <taxon>Dothideomycetidae</taxon>
        <taxon>Dothideales</taxon>
        <taxon>Saccotheciaceae</taxon>
        <taxon>Aureobasidium</taxon>
    </lineage>
</organism>
<protein>
    <recommendedName>
        <fullName evidence="1">Spermatogenesis-associated protein 20-like TRX domain-containing protein</fullName>
    </recommendedName>
</protein>
<dbReference type="SUPFAM" id="SSF48208">
    <property type="entry name" value="Six-hairpin glycosidases"/>
    <property type="match status" value="1"/>
</dbReference>
<dbReference type="SUPFAM" id="SSF52833">
    <property type="entry name" value="Thioredoxin-like"/>
    <property type="match status" value="1"/>
</dbReference>
<evidence type="ECO:0000313" key="2">
    <source>
        <dbReference type="EMBL" id="THY34786.1"/>
    </source>
</evidence>
<reference evidence="2 3" key="1">
    <citation type="submission" date="2018-10" db="EMBL/GenBank/DDBJ databases">
        <title>Fifty Aureobasidium pullulans genomes reveal a recombining polyextremotolerant generalist.</title>
        <authorList>
            <person name="Gostincar C."/>
            <person name="Turk M."/>
            <person name="Zajc J."/>
            <person name="Gunde-Cimerman N."/>
        </authorList>
    </citation>
    <scope>NUCLEOTIDE SEQUENCE [LARGE SCALE GENOMIC DNA]</scope>
    <source>
        <strain evidence="2 3">EXF-6604</strain>
    </source>
</reference>
<name>A0A4S9LXQ6_AURPU</name>
<gene>
    <name evidence="2" type="ORF">D6D01_01878</name>
</gene>
<evidence type="ECO:0000259" key="1">
    <source>
        <dbReference type="Pfam" id="PF03190"/>
    </source>
</evidence>
<dbReference type="InterPro" id="IPR024705">
    <property type="entry name" value="Ssp411"/>
</dbReference>
<dbReference type="Pfam" id="PF03190">
    <property type="entry name" value="Thioredox_DsbH"/>
    <property type="match status" value="1"/>
</dbReference>
<evidence type="ECO:0000313" key="3">
    <source>
        <dbReference type="Proteomes" id="UP000306584"/>
    </source>
</evidence>
<dbReference type="InterPro" id="IPR036249">
    <property type="entry name" value="Thioredoxin-like_sf"/>
</dbReference>
<dbReference type="PIRSF" id="PIRSF006402">
    <property type="entry name" value="UCP006402_thioredoxin"/>
    <property type="match status" value="1"/>
</dbReference>
<dbReference type="GO" id="GO:0005975">
    <property type="term" value="P:carbohydrate metabolic process"/>
    <property type="evidence" value="ECO:0007669"/>
    <property type="project" value="InterPro"/>
</dbReference>
<dbReference type="InterPro" id="IPR004879">
    <property type="entry name" value="Ssp411-like_TRX"/>
</dbReference>
<accession>A0A4S9LXQ6</accession>
<dbReference type="Gene3D" id="1.50.10.10">
    <property type="match status" value="2"/>
</dbReference>
<dbReference type="Proteomes" id="UP000306584">
    <property type="component" value="Unassembled WGS sequence"/>
</dbReference>
<dbReference type="GO" id="GO:0003824">
    <property type="term" value="F:catalytic activity"/>
    <property type="evidence" value="ECO:0007669"/>
    <property type="project" value="UniProtKB-ARBA"/>
</dbReference>
<dbReference type="CDD" id="cd02955">
    <property type="entry name" value="SSP411"/>
    <property type="match status" value="1"/>
</dbReference>
<dbReference type="InterPro" id="IPR012341">
    <property type="entry name" value="6hp_glycosidase-like_sf"/>
</dbReference>
<sequence>MVARSINRRMPLSSRLGLSAALSVASPSHLRPYRRVSPVRAMASASSKGGFVSLSNRCNDSKSPYVRSHANNPTAWQLWSPETLELSKRTNRLLFVSIGYSACHWCHVMAHESFMNDRIAQLLNEHFIPVKVDREERPDVDKVYMDFLQATTGGGGWPLNVFVTPDLQPLFGGTYWPGPKSERAHHGGGLEAILTKVASAWKEQESRCRESASNITDQLRQFAQEGTLSGRRSGEGVDGSDDSLELELLEEAYDHYHSRYDEQHGGFGGAPKFPTPSHLSFLLRLSEWDGIVKDVVGDDAVQNAQKMVVKTLENMAKGGIKDQVGNGFARYSVTKDWSLPHFEKMLYDNAQLLPVYLDAWLITKNPLFLDMVHDIATYLTSPPIHSSNGGFHASEDADSAPSASEKEHKEGAFYVWSHSEFDKALGDEKLAEILAKYWNVKPNGNVSPKHDIQGELKGLNTLCVTSSISDLAQQFGLSEHDAESAIQTGRQRLSDWRDQHRPRPLLDDKIVVSWNGLAIGGLARTSAALKESDAQASKKYVEAAILAANFIRKELYDSESQMLRRVYREGPGATAGFADDYAFLISGLIDLYEATFDDSYLQWADELQQSQIKHFADNESETRGGFFGTPAHAPDILIRSKDAMDNAEPSANGVSATNLFKLSSLLDDSRYSSLAKRTAKAFEVEMVQHPGLFTGLMGVIVNSQLDVKPIVISGTESSSEVQGALKQLQQMVRPGSTVVRLGGDSKSDWLRQRNELLSSIDQNKDMVQICEGTSCKLVKAAELRELLKGTHV</sequence>
<dbReference type="EMBL" id="QZBD01000037">
    <property type="protein sequence ID" value="THY34786.1"/>
    <property type="molecule type" value="Genomic_DNA"/>
</dbReference>
<dbReference type="PANTHER" id="PTHR42899">
    <property type="entry name" value="SPERMATOGENESIS-ASSOCIATED PROTEIN 20"/>
    <property type="match status" value="1"/>
</dbReference>
<feature type="domain" description="Spermatogenesis-associated protein 20-like TRX" evidence="1">
    <location>
        <begin position="56"/>
        <end position="219"/>
    </location>
</feature>
<proteinExistence type="predicted"/>
<dbReference type="AlphaFoldDB" id="A0A4S9LXQ6"/>
<dbReference type="Gene3D" id="3.40.30.10">
    <property type="entry name" value="Glutaredoxin"/>
    <property type="match status" value="1"/>
</dbReference>
<comment type="caution">
    <text evidence="2">The sequence shown here is derived from an EMBL/GenBank/DDBJ whole genome shotgun (WGS) entry which is preliminary data.</text>
</comment>
<dbReference type="PANTHER" id="PTHR42899:SF1">
    <property type="entry name" value="SPERMATOGENESIS-ASSOCIATED PROTEIN 20"/>
    <property type="match status" value="1"/>
</dbReference>
<dbReference type="InterPro" id="IPR008928">
    <property type="entry name" value="6-hairpin_glycosidase_sf"/>
</dbReference>